<protein>
    <submittedName>
        <fullName evidence="1">Uncharacterized protein</fullName>
    </submittedName>
</protein>
<dbReference type="KEGG" id="ccx:COCOR_07569"/>
<keyword evidence="2" id="KW-1185">Reference proteome</keyword>
<dbReference type="AlphaFoldDB" id="H8MQD6"/>
<reference evidence="2" key="2">
    <citation type="submission" date="2012-03" db="EMBL/GenBank/DDBJ databases">
        <title>Genome sequence of the fruiting myxobacterium Corallococcus coralloides DSM 2259.</title>
        <authorList>
            <person name="Huntley S."/>
            <person name="Zhang Y."/>
            <person name="Treuner-Lange A."/>
            <person name="Sensen C.W."/>
            <person name="Sogaard-Andersen L."/>
        </authorList>
    </citation>
    <scope>NUCLEOTIDE SEQUENCE [LARGE SCALE GENOMIC DNA]</scope>
    <source>
        <strain evidence="2">ATCC 25202 / DSM 2259 / NBRC 100086 / M2</strain>
    </source>
</reference>
<evidence type="ECO:0000313" key="1">
    <source>
        <dbReference type="EMBL" id="AFE07605.1"/>
    </source>
</evidence>
<reference evidence="1 2" key="1">
    <citation type="journal article" date="2012" name="J. Bacteriol.">
        <title>Complete Genome Sequence of the Fruiting Myxobacterium Corallococcus coralloides DSM 2259.</title>
        <authorList>
            <person name="Huntley S."/>
            <person name="Zhang Y."/>
            <person name="Treuner-Lange A."/>
            <person name="Kneip S."/>
            <person name="Sensen C.W."/>
            <person name="Sogaard-Andersen L."/>
        </authorList>
    </citation>
    <scope>NUCLEOTIDE SEQUENCE [LARGE SCALE GENOMIC DNA]</scope>
    <source>
        <strain evidence="2">ATCC 25202 / DSM 2259 / NBRC 100086 / M2</strain>
    </source>
</reference>
<dbReference type="Proteomes" id="UP000007587">
    <property type="component" value="Chromosome"/>
</dbReference>
<organism evidence="1 2">
    <name type="scientific">Corallococcus coralloides (strain ATCC 25202 / DSM 2259 / NBRC 100086 / M2)</name>
    <name type="common">Myxococcus coralloides</name>
    <dbReference type="NCBI Taxonomy" id="1144275"/>
    <lineage>
        <taxon>Bacteria</taxon>
        <taxon>Pseudomonadati</taxon>
        <taxon>Myxococcota</taxon>
        <taxon>Myxococcia</taxon>
        <taxon>Myxococcales</taxon>
        <taxon>Cystobacterineae</taxon>
        <taxon>Myxococcaceae</taxon>
        <taxon>Corallococcus</taxon>
    </lineage>
</organism>
<gene>
    <name evidence="1" type="ordered locus">COCOR_07569</name>
</gene>
<dbReference type="InParanoid" id="H8MQD6"/>
<evidence type="ECO:0000313" key="2">
    <source>
        <dbReference type="Proteomes" id="UP000007587"/>
    </source>
</evidence>
<sequence>MSLVGTQSLPGWRRGASWLGVVMGSSLAVRASGRVGLGDVVVGASRAIAELIDAPPPEVVMLDGFGNQDEYASLRELGCGMAVWRFATVAPQSLVFCTVVEAPDGELEAMLEVGGELEPMGYVLAAALAISLARVSGAGIVDETKAWSGAYENTVQGFLHQVGVRGDGWGCQEAAGRFVERLNMNLGVRQRK</sequence>
<dbReference type="HOGENOM" id="CLU_1413057_0_0_7"/>
<proteinExistence type="predicted"/>
<name>H8MQD6_CORCM</name>
<dbReference type="EMBL" id="CP003389">
    <property type="protein sequence ID" value="AFE07605.1"/>
    <property type="molecule type" value="Genomic_DNA"/>
</dbReference>
<accession>H8MQD6</accession>